<comment type="caution">
    <text evidence="1">The sequence shown here is derived from an EMBL/GenBank/DDBJ whole genome shotgun (WGS) entry which is preliminary data.</text>
</comment>
<organism evidence="1">
    <name type="scientific">gut metagenome</name>
    <dbReference type="NCBI Taxonomy" id="749906"/>
    <lineage>
        <taxon>unclassified sequences</taxon>
        <taxon>metagenomes</taxon>
        <taxon>organismal metagenomes</taxon>
    </lineage>
</organism>
<sequence>LKQLVSRLMPRKEGHRFNVQGSGEKIHRSDFLHSPA</sequence>
<name>J9FV87_9ZZZZ</name>
<protein>
    <submittedName>
        <fullName evidence="1">Uncharacterized protein</fullName>
    </submittedName>
</protein>
<proteinExistence type="predicted"/>
<dbReference type="AlphaFoldDB" id="J9FV87"/>
<reference evidence="1" key="1">
    <citation type="journal article" date="2012" name="PLoS ONE">
        <title>Gene sets for utilization of primary and secondary nutrition supplies in the distal gut of endangered iberian lynx.</title>
        <authorList>
            <person name="Alcaide M."/>
            <person name="Messina E."/>
            <person name="Richter M."/>
            <person name="Bargiela R."/>
            <person name="Peplies J."/>
            <person name="Huws S.A."/>
            <person name="Newbold C.J."/>
            <person name="Golyshin P.N."/>
            <person name="Simon M.A."/>
            <person name="Lopez G."/>
            <person name="Yakimov M.M."/>
            <person name="Ferrer M."/>
        </authorList>
    </citation>
    <scope>NUCLEOTIDE SEQUENCE</scope>
</reference>
<evidence type="ECO:0000313" key="1">
    <source>
        <dbReference type="EMBL" id="EJW98423.1"/>
    </source>
</evidence>
<dbReference type="EMBL" id="AMCI01004273">
    <property type="protein sequence ID" value="EJW98423.1"/>
    <property type="molecule type" value="Genomic_DNA"/>
</dbReference>
<accession>J9FV87</accession>
<gene>
    <name evidence="1" type="ORF">EVA_13472</name>
</gene>
<feature type="non-terminal residue" evidence="1">
    <location>
        <position position="1"/>
    </location>
</feature>